<evidence type="ECO:0008006" key="4">
    <source>
        <dbReference type="Google" id="ProtNLM"/>
    </source>
</evidence>
<protein>
    <recommendedName>
        <fullName evidence="4">Group-specific protein</fullName>
    </recommendedName>
</protein>
<reference evidence="3" key="1">
    <citation type="submission" date="2015-07" db="EMBL/GenBank/DDBJ databases">
        <title>Fjat-14205 dsm 2895.</title>
        <authorList>
            <person name="Liu B."/>
            <person name="Wang J."/>
            <person name="Zhu Y."/>
            <person name="Liu G."/>
            <person name="Chen Q."/>
            <person name="Chen Z."/>
            <person name="Lan J."/>
            <person name="Che J."/>
            <person name="Ge C."/>
            <person name="Shi H."/>
            <person name="Pan Z."/>
            <person name="Liu X."/>
        </authorList>
    </citation>
    <scope>NUCLEOTIDE SEQUENCE [LARGE SCALE GENOMIC DNA]</scope>
    <source>
        <strain evidence="3">DSM 25560</strain>
    </source>
</reference>
<dbReference type="EMBL" id="LGRV01000001">
    <property type="protein sequence ID" value="KOS71793.1"/>
    <property type="molecule type" value="Genomic_DNA"/>
</dbReference>
<keyword evidence="1" id="KW-0472">Membrane</keyword>
<name>A0ABR5K5S4_9BACI</name>
<evidence type="ECO:0000256" key="1">
    <source>
        <dbReference type="SAM" id="Phobius"/>
    </source>
</evidence>
<organism evidence="2 3">
    <name type="scientific">Lysinibacillus contaminans</name>
    <dbReference type="NCBI Taxonomy" id="1293441"/>
    <lineage>
        <taxon>Bacteria</taxon>
        <taxon>Bacillati</taxon>
        <taxon>Bacillota</taxon>
        <taxon>Bacilli</taxon>
        <taxon>Bacillales</taxon>
        <taxon>Bacillaceae</taxon>
        <taxon>Lysinibacillus</taxon>
    </lineage>
</organism>
<accession>A0ABR5K5S4</accession>
<comment type="caution">
    <text evidence="2">The sequence shown here is derived from an EMBL/GenBank/DDBJ whole genome shotgun (WGS) entry which is preliminary data.</text>
</comment>
<sequence length="477" mass="56186">MTLTPLAIEHAYMTFLFPFAYHPKNRKELCEKLESEGFTFFTLQNKELENAFYSEGITVSHEEIAQFFYPYVEDKLFPAKSNSQDFLRFSKSFNITGFLQSKHETFPYQILSTDITLCPFGTGIITIRLQMTDEIKEFSDVVNFIHYFRVLEAKLEEEKGTNHHFEFGHYQSTSELLFQYLLPFLEDYLIHYKTNTYGGLPFLEDERMLVSAYLLSAENAEIKNEHLFRLGQVDGKKPDGVPFISSTNPEYITNYVTEHTHVRWAPSSYVVTSTQSQITIANRPFSKSVRDIEKFMGIHYYNLLIHYFYRMMLLKVAFEHSEINWSKDKLVVDDLIELITRFSSHYYFDDVVVRTEGKEISQMLQKIFRIQEHYLETKTTLDNLYRALEDRSDKRNNKLLFILTVFTVVSGIYGMNLVIEEWNGQVNWSNVWTYSIFEWLALLTALSGITLAFVLTCYSTFKVIRNHLHRYKRNGPH</sequence>
<keyword evidence="3" id="KW-1185">Reference proteome</keyword>
<proteinExistence type="predicted"/>
<keyword evidence="1" id="KW-1133">Transmembrane helix</keyword>
<dbReference type="Proteomes" id="UP000050668">
    <property type="component" value="Unassembled WGS sequence"/>
</dbReference>
<gene>
    <name evidence="2" type="ORF">AEA09_02080</name>
</gene>
<keyword evidence="1" id="KW-0812">Transmembrane</keyword>
<evidence type="ECO:0000313" key="2">
    <source>
        <dbReference type="EMBL" id="KOS71793.1"/>
    </source>
</evidence>
<evidence type="ECO:0000313" key="3">
    <source>
        <dbReference type="Proteomes" id="UP000050668"/>
    </source>
</evidence>
<feature type="transmembrane region" description="Helical" evidence="1">
    <location>
        <begin position="439"/>
        <end position="461"/>
    </location>
</feature>
<feature type="transmembrane region" description="Helical" evidence="1">
    <location>
        <begin position="399"/>
        <end position="419"/>
    </location>
</feature>
<dbReference type="RefSeq" id="WP_053582260.1">
    <property type="nucleotide sequence ID" value="NZ_LGRV01000001.1"/>
</dbReference>